<keyword evidence="2" id="KW-1185">Reference proteome</keyword>
<reference evidence="1 2" key="1">
    <citation type="submission" date="2016-03" db="EMBL/GenBank/DDBJ databases">
        <title>Fine-scale spatial genetic structure of a fungal parasite of coffee scale insects.</title>
        <authorList>
            <person name="Jackson D."/>
            <person name="Zemenick K.A."/>
            <person name="Malloure B."/>
            <person name="Quandt C.A."/>
            <person name="James T.Y."/>
        </authorList>
    </citation>
    <scope>NUCLEOTIDE SEQUENCE [LARGE SCALE GENOMIC DNA]</scope>
    <source>
        <strain evidence="1 2">UM487</strain>
    </source>
</reference>
<sequence length="138" mass="15258">MDSIPSSSRLPPSLAITRRQFLESHSAAHPEVPARSYLSSYAHYLPVLSTTHATDLLQTFFRLAPNFCDQKHAKILSQLPLPPGPQCRCGCRSILAAVEGKPNTFVVRDAVSKNNHLTDDFRSEQYAALLKLGNSARQ</sequence>
<protein>
    <submittedName>
        <fullName evidence="1">Uncharacterized protein</fullName>
    </submittedName>
</protein>
<dbReference type="Proteomes" id="UP000243081">
    <property type="component" value="Unassembled WGS sequence"/>
</dbReference>
<evidence type="ECO:0000313" key="1">
    <source>
        <dbReference type="EMBL" id="OAQ97379.1"/>
    </source>
</evidence>
<evidence type="ECO:0000313" key="2">
    <source>
        <dbReference type="Proteomes" id="UP000243081"/>
    </source>
</evidence>
<gene>
    <name evidence="1" type="ORF">LLEC1_01596</name>
</gene>
<proteinExistence type="predicted"/>
<dbReference type="EMBL" id="LUKN01003482">
    <property type="protein sequence ID" value="OAQ97379.1"/>
    <property type="molecule type" value="Genomic_DNA"/>
</dbReference>
<dbReference type="AlphaFoldDB" id="A0A179I6J7"/>
<comment type="caution">
    <text evidence="1">The sequence shown here is derived from an EMBL/GenBank/DDBJ whole genome shotgun (WGS) entry which is preliminary data.</text>
</comment>
<accession>A0A179I6J7</accession>
<name>A0A179I6J7_CORDF</name>
<organism evidence="1 2">
    <name type="scientific">Cordyceps confragosa</name>
    <name type="common">Lecanicillium lecanii</name>
    <dbReference type="NCBI Taxonomy" id="2714763"/>
    <lineage>
        <taxon>Eukaryota</taxon>
        <taxon>Fungi</taxon>
        <taxon>Dikarya</taxon>
        <taxon>Ascomycota</taxon>
        <taxon>Pezizomycotina</taxon>
        <taxon>Sordariomycetes</taxon>
        <taxon>Hypocreomycetidae</taxon>
        <taxon>Hypocreales</taxon>
        <taxon>Cordycipitaceae</taxon>
        <taxon>Akanthomyces</taxon>
    </lineage>
</organism>